<sequence length="959" mass="106737">MSLLLSSTSNSQLSIRLATCLWQNIAALLAVMLLPLSFQVKADKLYYFDIKSLPADQALIAFAKHSQRTIIFSYELTKHYQANELNGYFTIAHGLNRLLRHTELEAHINSNDEIRIQLRQPAHKQDSITRSTSKALIAKQEESNNRIEKIAIVGTRNIARSIQELPVPVDVLSETMLANTGQFENGRKLQTIAPSFNFASSSISDGTDVLKPATLRGLGPDQTLLLVNGKRRHHSSLVHINTSVGRGTSGVGINAIPFSAIKRIEILRDGAAAQYGSDAIAGVINIVLKDSTSKGHITTSYGQYGKGDGQSAELNINKGFSFKNNGFFNATINVQDHQATDRSGQHGSCQFPGCVRLAPEQFLAKDPREFSAKRDTFDIGDPAYQQFSLAYNSQYNLTDGKLYSFAIYSKRENDAAAFFRDNLNQQANPMLQDGEPLVPGGYLPFIHSDIADASFSLGYKTELNPDILMDISYSYGVNSIDYTTKNSVNASYAIMLEQQGITAQQIREQMPNSADAYGLKLSLQTINLDIQKFFSYATLALGLELRKDRYQVIAGNQYSYFDYHSPAPPSGPNKVLAGIQGFPGIAPNAEVDEQRDIASIYVEVNSELSEYFNYSAALRYDDYQDFGSTSNIKLAANWRPFEHFNLRSSISTGFRAPSMQQLYFNNTSTQFIVNQENQLSSEQVGTFRNDSQLAQIIGLPQLTEEQSKNFSLGAVFNFTEQFNVTIDYYAINIDDRIVISNKLSAEQSPSLAQAIKHTGVDKAQVFLNGADTQTQGLDIISTWHSQLFSGQHTLTLAANFTDTDVTRLYSPKNSALSPLDNEQVFARQDISIIEQWQPKDRISLTSLYQQQSWSLNLALNRYGKYTIIDGEQQTYGAKTLTDIRFQHDLSNNFSWYLGVNNLFDVTPDKNTIGNSHAGTIVDQQGNTIVSSLGVFKYSRRSAPFGFNGSYFYLGVNYHF</sequence>
<dbReference type="Pfam" id="PF07715">
    <property type="entry name" value="Plug"/>
    <property type="match status" value="1"/>
</dbReference>
<evidence type="ECO:0000256" key="3">
    <source>
        <dbReference type="ARBA" id="ARBA00022452"/>
    </source>
</evidence>
<dbReference type="PROSITE" id="PS52016">
    <property type="entry name" value="TONB_DEPENDENT_REC_3"/>
    <property type="match status" value="1"/>
</dbReference>
<dbReference type="InterPro" id="IPR012910">
    <property type="entry name" value="Plug_dom"/>
</dbReference>
<reference evidence="12 13" key="1">
    <citation type="submission" date="2023-03" db="EMBL/GenBank/DDBJ databases">
        <title>Draft genome sequence of Thalassotalea insulae KCTC 62186T.</title>
        <authorList>
            <person name="Sawabe T."/>
        </authorList>
    </citation>
    <scope>NUCLEOTIDE SEQUENCE [LARGE SCALE GENOMIC DNA]</scope>
    <source>
        <strain evidence="12 13">KCTC 62186</strain>
    </source>
</reference>
<evidence type="ECO:0000256" key="8">
    <source>
        <dbReference type="PROSITE-ProRule" id="PRU01360"/>
    </source>
</evidence>
<evidence type="ECO:0000256" key="6">
    <source>
        <dbReference type="ARBA" id="ARBA00023136"/>
    </source>
</evidence>
<keyword evidence="6 8" id="KW-0472">Membrane</keyword>
<dbReference type="Proteomes" id="UP001157186">
    <property type="component" value="Unassembled WGS sequence"/>
</dbReference>
<keyword evidence="7 8" id="KW-0998">Cell outer membrane</keyword>
<dbReference type="Gene3D" id="3.55.50.30">
    <property type="match status" value="1"/>
</dbReference>
<feature type="domain" description="TonB-dependent receptor-like beta-barrel" evidence="10">
    <location>
        <begin position="395"/>
        <end position="902"/>
    </location>
</feature>
<gene>
    <name evidence="12" type="primary">bfeA</name>
    <name evidence="12" type="ORF">tinsulaeT_29330</name>
</gene>
<evidence type="ECO:0000256" key="1">
    <source>
        <dbReference type="ARBA" id="ARBA00004571"/>
    </source>
</evidence>
<comment type="caution">
    <text evidence="12">The sequence shown here is derived from an EMBL/GenBank/DDBJ whole genome shotgun (WGS) entry which is preliminary data.</text>
</comment>
<dbReference type="SUPFAM" id="SSF56935">
    <property type="entry name" value="Porins"/>
    <property type="match status" value="1"/>
</dbReference>
<accession>A0ABQ6GUH8</accession>
<feature type="domain" description="TonB-dependent receptor plug" evidence="11">
    <location>
        <begin position="162"/>
        <end position="283"/>
    </location>
</feature>
<comment type="similarity">
    <text evidence="8 9">Belongs to the TonB-dependent receptor family.</text>
</comment>
<keyword evidence="3 8" id="KW-1134">Transmembrane beta strand</keyword>
<protein>
    <submittedName>
        <fullName evidence="12">Ligand-gated channel</fullName>
    </submittedName>
</protein>
<evidence type="ECO:0000313" key="12">
    <source>
        <dbReference type="EMBL" id="GLX79593.1"/>
    </source>
</evidence>
<evidence type="ECO:0000259" key="10">
    <source>
        <dbReference type="Pfam" id="PF00593"/>
    </source>
</evidence>
<keyword evidence="13" id="KW-1185">Reference proteome</keyword>
<evidence type="ECO:0000313" key="13">
    <source>
        <dbReference type="Proteomes" id="UP001157186"/>
    </source>
</evidence>
<dbReference type="PANTHER" id="PTHR47234">
    <property type="match status" value="1"/>
</dbReference>
<proteinExistence type="inferred from homology"/>
<dbReference type="Pfam" id="PF00593">
    <property type="entry name" value="TonB_dep_Rec_b-barrel"/>
    <property type="match status" value="1"/>
</dbReference>
<dbReference type="EMBL" id="BSST01000001">
    <property type="protein sequence ID" value="GLX79593.1"/>
    <property type="molecule type" value="Genomic_DNA"/>
</dbReference>
<evidence type="ECO:0000256" key="4">
    <source>
        <dbReference type="ARBA" id="ARBA00022692"/>
    </source>
</evidence>
<evidence type="ECO:0000256" key="2">
    <source>
        <dbReference type="ARBA" id="ARBA00022448"/>
    </source>
</evidence>
<dbReference type="InterPro" id="IPR037066">
    <property type="entry name" value="Plug_dom_sf"/>
</dbReference>
<evidence type="ECO:0000256" key="5">
    <source>
        <dbReference type="ARBA" id="ARBA00023077"/>
    </source>
</evidence>
<evidence type="ECO:0000256" key="9">
    <source>
        <dbReference type="RuleBase" id="RU003357"/>
    </source>
</evidence>
<keyword evidence="2 8" id="KW-0813">Transport</keyword>
<dbReference type="PANTHER" id="PTHR47234:SF3">
    <property type="entry name" value="SECRETIN_TONB SHORT N-TERMINAL DOMAIN-CONTAINING PROTEIN"/>
    <property type="match status" value="1"/>
</dbReference>
<dbReference type="InterPro" id="IPR000531">
    <property type="entry name" value="Beta-barrel_TonB"/>
</dbReference>
<keyword evidence="4 8" id="KW-0812">Transmembrane</keyword>
<dbReference type="Gene3D" id="2.170.130.10">
    <property type="entry name" value="TonB-dependent receptor, plug domain"/>
    <property type="match status" value="1"/>
</dbReference>
<dbReference type="InterPro" id="IPR039426">
    <property type="entry name" value="TonB-dep_rcpt-like"/>
</dbReference>
<evidence type="ECO:0000259" key="11">
    <source>
        <dbReference type="Pfam" id="PF07715"/>
    </source>
</evidence>
<keyword evidence="5 9" id="KW-0798">TonB box</keyword>
<name>A0ABQ6GUH8_9GAMM</name>
<dbReference type="RefSeq" id="WP_284245512.1">
    <property type="nucleotide sequence ID" value="NZ_BSST01000001.1"/>
</dbReference>
<evidence type="ECO:0000256" key="7">
    <source>
        <dbReference type="ARBA" id="ARBA00023237"/>
    </source>
</evidence>
<dbReference type="Gene3D" id="2.40.170.20">
    <property type="entry name" value="TonB-dependent receptor, beta-barrel domain"/>
    <property type="match status" value="1"/>
</dbReference>
<dbReference type="InterPro" id="IPR036942">
    <property type="entry name" value="Beta-barrel_TonB_sf"/>
</dbReference>
<organism evidence="12 13">
    <name type="scientific">Thalassotalea insulae</name>
    <dbReference type="NCBI Taxonomy" id="2056778"/>
    <lineage>
        <taxon>Bacteria</taxon>
        <taxon>Pseudomonadati</taxon>
        <taxon>Pseudomonadota</taxon>
        <taxon>Gammaproteobacteria</taxon>
        <taxon>Alteromonadales</taxon>
        <taxon>Colwelliaceae</taxon>
        <taxon>Thalassotalea</taxon>
    </lineage>
</organism>
<comment type="subcellular location">
    <subcellularLocation>
        <location evidence="1 8">Cell outer membrane</location>
        <topology evidence="1 8">Multi-pass membrane protein</topology>
    </subcellularLocation>
</comment>